<dbReference type="STRING" id="1156935.QWE_18378"/>
<accession>K2Q4C3</accession>
<dbReference type="Proteomes" id="UP000007123">
    <property type="component" value="Unassembled WGS sequence"/>
</dbReference>
<dbReference type="RefSeq" id="WP_006727669.1">
    <property type="nucleotide sequence ID" value="NZ_ALJF01000013.1"/>
</dbReference>
<name>K2Q4C3_9HYPH</name>
<reference evidence="1 2" key="1">
    <citation type="journal article" date="2012" name="J. Bacteriol.">
        <title>Draft Genome Sequence of Agrobacterium albertimagni Strain AOL15.</title>
        <authorList>
            <person name="Trimble W.L."/>
            <person name="Phung le T."/>
            <person name="Meyer F."/>
            <person name="Gilbert J.A."/>
            <person name="Silver S."/>
        </authorList>
    </citation>
    <scope>NUCLEOTIDE SEQUENCE [LARGE SCALE GENOMIC DNA]</scope>
    <source>
        <strain evidence="1 2">AOL15</strain>
    </source>
</reference>
<keyword evidence="2" id="KW-1185">Reference proteome</keyword>
<comment type="caution">
    <text evidence="1">The sequence shown here is derived from an EMBL/GenBank/DDBJ whole genome shotgun (WGS) entry which is preliminary data.</text>
</comment>
<gene>
    <name evidence="1" type="ORF">QWE_18378</name>
</gene>
<evidence type="ECO:0000313" key="1">
    <source>
        <dbReference type="EMBL" id="EKF58594.1"/>
    </source>
</evidence>
<evidence type="ECO:0000313" key="2">
    <source>
        <dbReference type="Proteomes" id="UP000007123"/>
    </source>
</evidence>
<proteinExistence type="predicted"/>
<organism evidence="1 2">
    <name type="scientific">Agrobacterium albertimagni AOL15</name>
    <dbReference type="NCBI Taxonomy" id="1156935"/>
    <lineage>
        <taxon>Bacteria</taxon>
        <taxon>Pseudomonadati</taxon>
        <taxon>Pseudomonadota</taxon>
        <taxon>Alphaproteobacteria</taxon>
        <taxon>Hyphomicrobiales</taxon>
        <taxon>Rhizobiaceae</taxon>
        <taxon>Rhizobium/Agrobacterium group</taxon>
        <taxon>Agrobacterium</taxon>
    </lineage>
</organism>
<dbReference type="EMBL" id="ALJF01000013">
    <property type="protein sequence ID" value="EKF58594.1"/>
    <property type="molecule type" value="Genomic_DNA"/>
</dbReference>
<dbReference type="OrthoDB" id="8454542at2"/>
<dbReference type="AlphaFoldDB" id="K2Q4C3"/>
<dbReference type="PATRIC" id="fig|1156935.5.peg.3740"/>
<sequence>MSTKTGNECLEIAVAKLSNAAEGKHALLNCADGLSAMIAATSLGGLDQTLAADAQRLLFAVAPQVVADPALMGRLPAEHVYHALGAASAALTASDPDRFLWLLAFTRLFEAEIRALHLRSLVAACNQPDLAHAISRNPLAAVFHPEPMTAH</sequence>
<protein>
    <submittedName>
        <fullName evidence="1">Uncharacterized protein</fullName>
    </submittedName>
</protein>